<gene>
    <name evidence="2" type="ORF">BCR33DRAFT_721716</name>
</gene>
<comment type="caution">
    <text evidence="2">The sequence shown here is derived from an EMBL/GenBank/DDBJ whole genome shotgun (WGS) entry which is preliminary data.</text>
</comment>
<keyword evidence="3" id="KW-1185">Reference proteome</keyword>
<keyword evidence="1" id="KW-0812">Transmembrane</keyword>
<evidence type="ECO:0000313" key="2">
    <source>
        <dbReference type="EMBL" id="ORY37084.1"/>
    </source>
</evidence>
<accession>A0A1Y2BQR9</accession>
<dbReference type="InterPro" id="IPR013083">
    <property type="entry name" value="Znf_RING/FYVE/PHD"/>
</dbReference>
<reference evidence="2 3" key="1">
    <citation type="submission" date="2016-07" db="EMBL/GenBank/DDBJ databases">
        <title>Pervasive Adenine N6-methylation of Active Genes in Fungi.</title>
        <authorList>
            <consortium name="DOE Joint Genome Institute"/>
            <person name="Mondo S.J."/>
            <person name="Dannebaum R.O."/>
            <person name="Kuo R.C."/>
            <person name="Labutti K."/>
            <person name="Haridas S."/>
            <person name="Kuo A."/>
            <person name="Salamov A."/>
            <person name="Ahrendt S.R."/>
            <person name="Lipzen A."/>
            <person name="Sullivan W."/>
            <person name="Andreopoulos W.B."/>
            <person name="Clum A."/>
            <person name="Lindquist E."/>
            <person name="Daum C."/>
            <person name="Ramamoorthy G.K."/>
            <person name="Gryganskyi A."/>
            <person name="Culley D."/>
            <person name="Magnuson J.K."/>
            <person name="James T.Y."/>
            <person name="O'Malley M.A."/>
            <person name="Stajich J.E."/>
            <person name="Spatafora J.W."/>
            <person name="Visel A."/>
            <person name="Grigoriev I.V."/>
        </authorList>
    </citation>
    <scope>NUCLEOTIDE SEQUENCE [LARGE SCALE GENOMIC DNA]</scope>
    <source>
        <strain evidence="2 3">JEL800</strain>
    </source>
</reference>
<dbReference type="AlphaFoldDB" id="A0A1Y2BQR9"/>
<dbReference type="EMBL" id="MCGO01000052">
    <property type="protein sequence ID" value="ORY37084.1"/>
    <property type="molecule type" value="Genomic_DNA"/>
</dbReference>
<feature type="transmembrane region" description="Helical" evidence="1">
    <location>
        <begin position="135"/>
        <end position="160"/>
    </location>
</feature>
<organism evidence="2 3">
    <name type="scientific">Rhizoclosmatium globosum</name>
    <dbReference type="NCBI Taxonomy" id="329046"/>
    <lineage>
        <taxon>Eukaryota</taxon>
        <taxon>Fungi</taxon>
        <taxon>Fungi incertae sedis</taxon>
        <taxon>Chytridiomycota</taxon>
        <taxon>Chytridiomycota incertae sedis</taxon>
        <taxon>Chytridiomycetes</taxon>
        <taxon>Chytridiales</taxon>
        <taxon>Chytriomycetaceae</taxon>
        <taxon>Rhizoclosmatium</taxon>
    </lineage>
</organism>
<evidence type="ECO:0000313" key="3">
    <source>
        <dbReference type="Proteomes" id="UP000193642"/>
    </source>
</evidence>
<evidence type="ECO:0008006" key="4">
    <source>
        <dbReference type="Google" id="ProtNLM"/>
    </source>
</evidence>
<keyword evidence="1" id="KW-1133">Transmembrane helix</keyword>
<dbReference type="Gene3D" id="3.30.40.10">
    <property type="entry name" value="Zinc/RING finger domain, C3HC4 (zinc finger)"/>
    <property type="match status" value="1"/>
</dbReference>
<protein>
    <recommendedName>
        <fullName evidence="4">RING-CH-type domain-containing protein</fullName>
    </recommendedName>
</protein>
<sequence>MSLATTLPPELTKEQEHQLAPQKGKCWCCWETAETPHDPLIRVCRGCKDPDLQYIHQTCINKYLSKLPVTSTPAFTPPRQQQRRNLVMRLLMDPPDAQMPPIAKPTDMFRCTRCRDLYKVTETPVPLITCVWKDAYLRGAVLVLVGSTTFVLLAVVYCLYQERWVAGRKLVIDFGGGGFGGGFRVSLDVTLFAGSMLAVCYFMCWSMFQLLKEYFRGEVERFVKAV</sequence>
<keyword evidence="1" id="KW-0472">Membrane</keyword>
<name>A0A1Y2BQR9_9FUNG</name>
<evidence type="ECO:0000256" key="1">
    <source>
        <dbReference type="SAM" id="Phobius"/>
    </source>
</evidence>
<dbReference type="Proteomes" id="UP000193642">
    <property type="component" value="Unassembled WGS sequence"/>
</dbReference>
<proteinExistence type="predicted"/>
<feature type="transmembrane region" description="Helical" evidence="1">
    <location>
        <begin position="189"/>
        <end position="208"/>
    </location>
</feature>
<dbReference type="OrthoDB" id="2154780at2759"/>